<feature type="transmembrane region" description="Helical" evidence="7">
    <location>
        <begin position="337"/>
        <end position="361"/>
    </location>
</feature>
<dbReference type="InterPro" id="IPR035906">
    <property type="entry name" value="MetI-like_sf"/>
</dbReference>
<name>A0ABV9YFB5_9PSEU</name>
<keyword evidence="10" id="KW-1185">Reference proteome</keyword>
<dbReference type="CDD" id="cd06261">
    <property type="entry name" value="TM_PBP2"/>
    <property type="match status" value="1"/>
</dbReference>
<evidence type="ECO:0000256" key="6">
    <source>
        <dbReference type="ARBA" id="ARBA00023136"/>
    </source>
</evidence>
<proteinExistence type="inferred from homology"/>
<dbReference type="EMBL" id="JBHSJB010000053">
    <property type="protein sequence ID" value="MFC5060342.1"/>
    <property type="molecule type" value="Genomic_DNA"/>
</dbReference>
<dbReference type="Pfam" id="PF00528">
    <property type="entry name" value="BPD_transp_1"/>
    <property type="match status" value="2"/>
</dbReference>
<evidence type="ECO:0000256" key="1">
    <source>
        <dbReference type="ARBA" id="ARBA00004651"/>
    </source>
</evidence>
<feature type="transmembrane region" description="Helical" evidence="7">
    <location>
        <begin position="488"/>
        <end position="512"/>
    </location>
</feature>
<feature type="transmembrane region" description="Helical" evidence="7">
    <location>
        <begin position="447"/>
        <end position="468"/>
    </location>
</feature>
<keyword evidence="3" id="KW-1003">Cell membrane</keyword>
<dbReference type="InterPro" id="IPR000515">
    <property type="entry name" value="MetI-like"/>
</dbReference>
<comment type="caution">
    <text evidence="9">The sequence shown here is derived from an EMBL/GenBank/DDBJ whole genome shotgun (WGS) entry which is preliminary data.</text>
</comment>
<feature type="transmembrane region" description="Helical" evidence="7">
    <location>
        <begin position="157"/>
        <end position="182"/>
    </location>
</feature>
<feature type="transmembrane region" description="Helical" evidence="7">
    <location>
        <begin position="302"/>
        <end position="325"/>
    </location>
</feature>
<keyword evidence="6 7" id="KW-0472">Membrane</keyword>
<feature type="transmembrane region" description="Helical" evidence="7">
    <location>
        <begin position="69"/>
        <end position="86"/>
    </location>
</feature>
<dbReference type="PANTHER" id="PTHR43386:SF1">
    <property type="entry name" value="D,D-DIPEPTIDE TRANSPORT SYSTEM PERMEASE PROTEIN DDPC-RELATED"/>
    <property type="match status" value="1"/>
</dbReference>
<dbReference type="RefSeq" id="WP_344037312.1">
    <property type="nucleotide sequence ID" value="NZ_BAAAKE010000007.1"/>
</dbReference>
<dbReference type="SUPFAM" id="SSF161098">
    <property type="entry name" value="MetI-like"/>
    <property type="match status" value="1"/>
</dbReference>
<evidence type="ECO:0000256" key="3">
    <source>
        <dbReference type="ARBA" id="ARBA00022475"/>
    </source>
</evidence>
<evidence type="ECO:0000256" key="5">
    <source>
        <dbReference type="ARBA" id="ARBA00022989"/>
    </source>
</evidence>
<evidence type="ECO:0000256" key="2">
    <source>
        <dbReference type="ARBA" id="ARBA00022448"/>
    </source>
</evidence>
<reference evidence="10" key="1">
    <citation type="journal article" date="2019" name="Int. J. Syst. Evol. Microbiol.">
        <title>The Global Catalogue of Microorganisms (GCM) 10K type strain sequencing project: providing services to taxonomists for standard genome sequencing and annotation.</title>
        <authorList>
            <consortium name="The Broad Institute Genomics Platform"/>
            <consortium name="The Broad Institute Genome Sequencing Center for Infectious Disease"/>
            <person name="Wu L."/>
            <person name="Ma J."/>
        </authorList>
    </citation>
    <scope>NUCLEOTIDE SEQUENCE [LARGE SCALE GENOMIC DNA]</scope>
    <source>
        <strain evidence="10">KCTC 12848</strain>
    </source>
</reference>
<organism evidence="9 10">
    <name type="scientific">Saccharothrix xinjiangensis</name>
    <dbReference type="NCBI Taxonomy" id="204798"/>
    <lineage>
        <taxon>Bacteria</taxon>
        <taxon>Bacillati</taxon>
        <taxon>Actinomycetota</taxon>
        <taxon>Actinomycetes</taxon>
        <taxon>Pseudonocardiales</taxon>
        <taxon>Pseudonocardiaceae</taxon>
        <taxon>Saccharothrix</taxon>
    </lineage>
</organism>
<dbReference type="Gene3D" id="1.10.3720.10">
    <property type="entry name" value="MetI-like"/>
    <property type="match status" value="1"/>
</dbReference>
<feature type="transmembrane region" description="Helical" evidence="7">
    <location>
        <begin position="606"/>
        <end position="631"/>
    </location>
</feature>
<keyword evidence="5 7" id="KW-1133">Transmembrane helix</keyword>
<dbReference type="PROSITE" id="PS50928">
    <property type="entry name" value="ABC_TM1"/>
    <property type="match status" value="1"/>
</dbReference>
<feature type="domain" description="ABC transmembrane type-1" evidence="8">
    <location>
        <begin position="443"/>
        <end position="629"/>
    </location>
</feature>
<protein>
    <submittedName>
        <fullName evidence="9">ABC transporter permease subunit</fullName>
    </submittedName>
</protein>
<evidence type="ECO:0000256" key="7">
    <source>
        <dbReference type="RuleBase" id="RU363032"/>
    </source>
</evidence>
<feature type="transmembrane region" description="Helical" evidence="7">
    <location>
        <begin position="564"/>
        <end position="586"/>
    </location>
</feature>
<evidence type="ECO:0000313" key="10">
    <source>
        <dbReference type="Proteomes" id="UP001595833"/>
    </source>
</evidence>
<accession>A0ABV9YFB5</accession>
<evidence type="ECO:0000256" key="4">
    <source>
        <dbReference type="ARBA" id="ARBA00022692"/>
    </source>
</evidence>
<evidence type="ECO:0000313" key="9">
    <source>
        <dbReference type="EMBL" id="MFC5060342.1"/>
    </source>
</evidence>
<dbReference type="Proteomes" id="UP001595833">
    <property type="component" value="Unassembled WGS sequence"/>
</dbReference>
<gene>
    <name evidence="9" type="ORF">ACFPFM_42085</name>
</gene>
<keyword evidence="4 7" id="KW-0812">Transmembrane</keyword>
<keyword evidence="2 7" id="KW-0813">Transport</keyword>
<evidence type="ECO:0000259" key="8">
    <source>
        <dbReference type="PROSITE" id="PS50928"/>
    </source>
</evidence>
<feature type="transmembrane region" description="Helical" evidence="7">
    <location>
        <begin position="203"/>
        <end position="228"/>
    </location>
</feature>
<feature type="transmembrane region" description="Helical" evidence="7">
    <location>
        <begin position="240"/>
        <end position="259"/>
    </location>
</feature>
<dbReference type="InterPro" id="IPR050366">
    <property type="entry name" value="BP-dependent_transpt_permease"/>
</dbReference>
<dbReference type="PANTHER" id="PTHR43386">
    <property type="entry name" value="OLIGOPEPTIDE TRANSPORT SYSTEM PERMEASE PROTEIN APPC"/>
    <property type="match status" value="1"/>
</dbReference>
<comment type="similarity">
    <text evidence="7">Belongs to the binding-protein-dependent transport system permease family.</text>
</comment>
<sequence>MSARRPGSDTGGAAGGRAAADLTAADRVAATAPVGAGSGPVGKAATAVTAAVTGAATAMVHIGPTATRLVAITAVVAAVGLVPWLAGRDPALSVLRARAGEQDPTDEALDAVRRDLGLGEPGSAVNPLALFGDWLAGAARGDLGRSWVTGDAVLPSVLTGLGVSVTLMAAALAVALPVAAALCARTLVRGARGLPHRGSGATAAVLAAAPEFLLAAVLLVVGAVWLDWFPPYGWQSPRHLVLPALALGVPAGAVLGRLADDALPPVFGERWVVLWRSWGCAPAVIARAAVRRALPSVLPQLGLVAVGLTGGAVAVEVVFAVPGLGRTALGAAEAQDLPLLQASVIALVLLGTAGGAVTSVVRRRVLGPALRAAALPAPPPVATRAGRAHHVLVAASATVLALVVGRGLLREPLRLDTTARLSPPGWAHPLGTDALGRDVLARVGHGALATLGVAVLVCLCSCAVALALGFLPGVARAAAETANAVPPVIAGLLVAAAAGPGAAGASLAVGLVSWPALASHAAALVEENRAATHVAAQRALGASPLWTLTRHVLPAVAGPVARHAVLRLPGIALALASLGFLGLGASPPAPEWGLLLAESLPYVERAPWATLAPAGALVLLAVFAVSAATLAGGRAAPGRAR</sequence>
<comment type="subcellular location">
    <subcellularLocation>
        <location evidence="1 7">Cell membrane</location>
        <topology evidence="1 7">Multi-pass membrane protein</topology>
    </subcellularLocation>
</comment>